<reference evidence="1 2" key="1">
    <citation type="submission" date="2018-08" db="EMBL/GenBank/DDBJ databases">
        <title>A genome reference for cultivated species of the human gut microbiota.</title>
        <authorList>
            <person name="Zou Y."/>
            <person name="Xue W."/>
            <person name="Luo G."/>
        </authorList>
    </citation>
    <scope>NUCLEOTIDE SEQUENCE [LARGE SCALE GENOMIC DNA]</scope>
    <source>
        <strain evidence="1 2">AF37-2AT</strain>
    </source>
</reference>
<evidence type="ECO:0000313" key="2">
    <source>
        <dbReference type="Proteomes" id="UP000261080"/>
    </source>
</evidence>
<keyword evidence="2" id="KW-1185">Reference proteome</keyword>
<organism evidence="1 2">
    <name type="scientific">Sellimonas intestinalis</name>
    <dbReference type="NCBI Taxonomy" id="1653434"/>
    <lineage>
        <taxon>Bacteria</taxon>
        <taxon>Bacillati</taxon>
        <taxon>Bacillota</taxon>
        <taxon>Clostridia</taxon>
        <taxon>Lachnospirales</taxon>
        <taxon>Lachnospiraceae</taxon>
        <taxon>Sellimonas</taxon>
    </lineage>
</organism>
<evidence type="ECO:0000313" key="1">
    <source>
        <dbReference type="EMBL" id="RGE85748.1"/>
    </source>
</evidence>
<dbReference type="EMBL" id="QVLX01000007">
    <property type="protein sequence ID" value="RGE85748.1"/>
    <property type="molecule type" value="Genomic_DNA"/>
</dbReference>
<dbReference type="RefSeq" id="WP_024733155.1">
    <property type="nucleotide sequence ID" value="NZ_JAAITL010000002.1"/>
</dbReference>
<accession>A0A3E3K068</accession>
<sequence length="73" mass="7936">MKRSLNTKNEAGSSCLPAVICFGGKPKYRLVRNLVGCLRSRKVPFGTSGDEHSADKVKLKKGGTTCIRKSIIK</sequence>
<dbReference type="Proteomes" id="UP000261080">
    <property type="component" value="Unassembled WGS sequence"/>
</dbReference>
<gene>
    <name evidence="1" type="ORF">DW016_12225</name>
</gene>
<name>A0A3E3K068_9FIRM</name>
<comment type="caution">
    <text evidence="1">The sequence shown here is derived from an EMBL/GenBank/DDBJ whole genome shotgun (WGS) entry which is preliminary data.</text>
</comment>
<proteinExistence type="predicted"/>
<protein>
    <submittedName>
        <fullName evidence="1">Uncharacterized protein</fullName>
    </submittedName>
</protein>
<dbReference type="AlphaFoldDB" id="A0A3E3K068"/>